<feature type="domain" description="Cyclin N-terminal" evidence="3">
    <location>
        <begin position="21"/>
        <end position="145"/>
    </location>
</feature>
<evidence type="ECO:0000256" key="1">
    <source>
        <dbReference type="ARBA" id="ARBA00011177"/>
    </source>
</evidence>
<dbReference type="KEGG" id="qsa:O6P43_032413"/>
<comment type="subunit">
    <text evidence="1">Interacts with the CDC2 protein kinase to form a serine/threonine kinase holoenzyme complex also known as maturation promoting factor (MPF). The cyclin subunit imparts substrate specificity to the complex.</text>
</comment>
<dbReference type="AlphaFoldDB" id="A0AAD7KMY8"/>
<gene>
    <name evidence="4" type="ORF">O6P43_032413</name>
</gene>
<dbReference type="EMBL" id="JARAOO010000014">
    <property type="protein sequence ID" value="KAJ7942788.1"/>
    <property type="molecule type" value="Genomic_DNA"/>
</dbReference>
<dbReference type="Proteomes" id="UP001163823">
    <property type="component" value="Chromosome 14"/>
</dbReference>
<sequence length="253" mass="28706">MNTLSLPASSSFHKREPSSSRCEFSDAQRVRVIEFLIQSANELAVAPVVKYSALTLFADRFCFSISGFIERGNLENWLLQPVRESNLQLFALVSIWISSKIHASQPLCVQYLKSLADNGIKEQHFTTRDFLEAEVIFMQVLDFEIGTANIAFMFLEELSVQLKEVAKVGELIIFESCMDIMDLLYEKKETSILYGSPCSLAASILVASYVISVPKQKWEFPILPWVKFVTSCKEEGVVEIVREILKHIFEPCC</sequence>
<organism evidence="4 5">
    <name type="scientific">Quillaja saponaria</name>
    <name type="common">Soap bark tree</name>
    <dbReference type="NCBI Taxonomy" id="32244"/>
    <lineage>
        <taxon>Eukaryota</taxon>
        <taxon>Viridiplantae</taxon>
        <taxon>Streptophyta</taxon>
        <taxon>Embryophyta</taxon>
        <taxon>Tracheophyta</taxon>
        <taxon>Spermatophyta</taxon>
        <taxon>Magnoliopsida</taxon>
        <taxon>eudicotyledons</taxon>
        <taxon>Gunneridae</taxon>
        <taxon>Pentapetalae</taxon>
        <taxon>rosids</taxon>
        <taxon>fabids</taxon>
        <taxon>Fabales</taxon>
        <taxon>Quillajaceae</taxon>
        <taxon>Quillaja</taxon>
    </lineage>
</organism>
<evidence type="ECO:0000259" key="3">
    <source>
        <dbReference type="Pfam" id="PF00134"/>
    </source>
</evidence>
<dbReference type="Gene3D" id="1.10.472.10">
    <property type="entry name" value="Cyclin-like"/>
    <property type="match status" value="1"/>
</dbReference>
<reference evidence="4" key="1">
    <citation type="journal article" date="2023" name="Science">
        <title>Elucidation of the pathway for biosynthesis of saponin adjuvants from the soapbark tree.</title>
        <authorList>
            <person name="Reed J."/>
            <person name="Orme A."/>
            <person name="El-Demerdash A."/>
            <person name="Owen C."/>
            <person name="Martin L.B.B."/>
            <person name="Misra R.C."/>
            <person name="Kikuchi S."/>
            <person name="Rejzek M."/>
            <person name="Martin A.C."/>
            <person name="Harkess A."/>
            <person name="Leebens-Mack J."/>
            <person name="Louveau T."/>
            <person name="Stephenson M.J."/>
            <person name="Osbourn A."/>
        </authorList>
    </citation>
    <scope>NUCLEOTIDE SEQUENCE</scope>
    <source>
        <strain evidence="4">S10</strain>
    </source>
</reference>
<dbReference type="InterPro" id="IPR036915">
    <property type="entry name" value="Cyclin-like_sf"/>
</dbReference>
<proteinExistence type="predicted"/>
<dbReference type="InterPro" id="IPR006671">
    <property type="entry name" value="Cyclin_N"/>
</dbReference>
<keyword evidence="5" id="KW-1185">Reference proteome</keyword>
<protein>
    <recommendedName>
        <fullName evidence="2">B-like cyclin</fullName>
    </recommendedName>
</protein>
<dbReference type="Pfam" id="PF00134">
    <property type="entry name" value="Cyclin_N"/>
    <property type="match status" value="1"/>
</dbReference>
<accession>A0AAD7KMY8</accession>
<evidence type="ECO:0000313" key="4">
    <source>
        <dbReference type="EMBL" id="KAJ7942788.1"/>
    </source>
</evidence>
<dbReference type="SUPFAM" id="SSF47954">
    <property type="entry name" value="Cyclin-like"/>
    <property type="match status" value="1"/>
</dbReference>
<evidence type="ECO:0000313" key="5">
    <source>
        <dbReference type="Proteomes" id="UP001163823"/>
    </source>
</evidence>
<comment type="caution">
    <text evidence="4">The sequence shown here is derived from an EMBL/GenBank/DDBJ whole genome shotgun (WGS) entry which is preliminary data.</text>
</comment>
<evidence type="ECO:0000256" key="2">
    <source>
        <dbReference type="ARBA" id="ARBA00032263"/>
    </source>
</evidence>
<name>A0AAD7KMY8_QUISA</name>